<proteinExistence type="predicted"/>
<dbReference type="Proteomes" id="UP000230781">
    <property type="component" value="Chromosome"/>
</dbReference>
<evidence type="ECO:0000313" key="2">
    <source>
        <dbReference type="Proteomes" id="UP000230781"/>
    </source>
</evidence>
<sequence length="186" mass="22031">MRLFLFILKLLGFLIKTAPEKEKFYIENKWTIELPLDWEEKLLEINFELDNSPILETVFFQLGSDLSIGVYSLNLLKDDNYRKVEADIQEVATVFEEIMDKTEDKKEYKIPNYKSSKFKAYECTYYKNDKKFYAIKSGFFMKGCLLRVNITSTIKKEVEKAICHLFSIKKVDPKDIIYSNKNYSCK</sequence>
<gene>
    <name evidence="1" type="ORF">CTM98_09845</name>
</gene>
<dbReference type="EMBL" id="CP024704">
    <property type="protein sequence ID" value="ATV70924.1"/>
    <property type="molecule type" value="Genomic_DNA"/>
</dbReference>
<protein>
    <submittedName>
        <fullName evidence="1">Uncharacterized protein</fullName>
    </submittedName>
</protein>
<evidence type="ECO:0000313" key="1">
    <source>
        <dbReference type="EMBL" id="ATV70924.1"/>
    </source>
</evidence>
<dbReference type="RefSeq" id="WP_100026864.1">
    <property type="nucleotide sequence ID" value="NZ_CP024704.1"/>
</dbReference>
<reference evidence="1 2" key="1">
    <citation type="submission" date="2017-11" db="EMBL/GenBank/DDBJ databases">
        <title>Genome sequencing of Fusobacterium periodonticum KCOM 2555.</title>
        <authorList>
            <person name="Kook J.-K."/>
            <person name="Park S.-N."/>
            <person name="Lim Y.K."/>
        </authorList>
    </citation>
    <scope>NUCLEOTIDE SEQUENCE [LARGE SCALE GENOMIC DNA]</scope>
    <source>
        <strain evidence="1 2">KCOM 2555</strain>
    </source>
</reference>
<accession>A0A2D3PVS1</accession>
<name>A0A2D3PVS1_9FUSO</name>
<organism evidence="1 2">
    <name type="scientific">Fusobacterium pseudoperiodonticum</name>
    <dbReference type="NCBI Taxonomy" id="2663009"/>
    <lineage>
        <taxon>Bacteria</taxon>
        <taxon>Fusobacteriati</taxon>
        <taxon>Fusobacteriota</taxon>
        <taxon>Fusobacteriia</taxon>
        <taxon>Fusobacteriales</taxon>
        <taxon>Fusobacteriaceae</taxon>
        <taxon>Fusobacterium</taxon>
    </lineage>
</organism>
<dbReference type="AlphaFoldDB" id="A0A2D3PVS1"/>